<dbReference type="EMBL" id="KX264260">
    <property type="protein sequence ID" value="ANM86456.1"/>
    <property type="molecule type" value="Genomic_DNA"/>
</dbReference>
<evidence type="ECO:0000313" key="5">
    <source>
        <dbReference type="EMBL" id="AUW31234.1"/>
    </source>
</evidence>
<name>A0A1Z1C4B9_CLAUC</name>
<evidence type="ECO:0000256" key="1">
    <source>
        <dbReference type="ARBA" id="ARBA00006484"/>
    </source>
</evidence>
<dbReference type="InterPro" id="IPR002347">
    <property type="entry name" value="SDR_fam"/>
</dbReference>
<protein>
    <submittedName>
        <fullName evidence="4">Putative short-chain dehydrogenase/reductase</fullName>
    </submittedName>
</protein>
<dbReference type="Pfam" id="PF00106">
    <property type="entry name" value="adh_short"/>
    <property type="match status" value="1"/>
</dbReference>
<evidence type="ECO:0000256" key="2">
    <source>
        <dbReference type="ARBA" id="ARBA00022857"/>
    </source>
</evidence>
<evidence type="ECO:0000313" key="4">
    <source>
        <dbReference type="EMBL" id="ANM86456.1"/>
    </source>
</evidence>
<comment type="similarity">
    <text evidence="1">Belongs to the short-chain dehydrogenases/reductases (SDR) family.</text>
</comment>
<evidence type="ECO:0000256" key="3">
    <source>
        <dbReference type="ARBA" id="ARBA00023002"/>
    </source>
</evidence>
<organism evidence="4">
    <name type="scientific">Cladonia uncialis subsp. uncialis</name>
    <dbReference type="NCBI Taxonomy" id="180999"/>
    <lineage>
        <taxon>Eukaryota</taxon>
        <taxon>Fungi</taxon>
        <taxon>Dikarya</taxon>
        <taxon>Ascomycota</taxon>
        <taxon>Pezizomycotina</taxon>
        <taxon>Lecanoromycetes</taxon>
        <taxon>OSLEUM clade</taxon>
        <taxon>Lecanoromycetidae</taxon>
        <taxon>Lecanorales</taxon>
        <taxon>Lecanorineae</taxon>
        <taxon>Cladoniaceae</taxon>
        <taxon>Cladonia</taxon>
    </lineage>
</organism>
<sequence>MSFSYKCVLMVGATSGIGLGMAEKLIREGSKVIAVGRRQERVDEFVRKYGSKADGFAYDINDSQNLNNFVQTVTTKNPDIDCVYLNAGIQGVYDFSKPKQVDLAAFHQEMSVNFTSFVNLTTMFLPFLQSKPTPTSIVFTGSNLAIVPAWNMPAYSASKAALNCFTLCLREQLGNAGSKTKVFEVSPPPVQTELHDYMGKERGRALGMPLAEFCDKAYEGLASGKDQVIIGSIGPQEKFMDIVDKRRSTFEFLANMMRSH</sequence>
<proteinExistence type="inferred from homology"/>
<reference evidence="5" key="2">
    <citation type="submission" date="2017-12" db="EMBL/GenBank/DDBJ databases">
        <title>Genome Sequencing Reveals a Rich Biosynthetic Potential.</title>
        <authorList>
            <person name="Bertrand R.L."/>
            <person name="Abdel-Hameed M.E."/>
            <person name="Sorensen J.L."/>
        </authorList>
    </citation>
    <scope>NUCLEOTIDE SEQUENCE</scope>
</reference>
<dbReference type="Gene3D" id="3.40.50.720">
    <property type="entry name" value="NAD(P)-binding Rossmann-like Domain"/>
    <property type="match status" value="1"/>
</dbReference>
<dbReference type="GO" id="GO:0016491">
    <property type="term" value="F:oxidoreductase activity"/>
    <property type="evidence" value="ECO:0007669"/>
    <property type="project" value="UniProtKB-KW"/>
</dbReference>
<dbReference type="PRINTS" id="PR00081">
    <property type="entry name" value="GDHRDH"/>
</dbReference>
<dbReference type="PROSITE" id="PS00061">
    <property type="entry name" value="ADH_SHORT"/>
    <property type="match status" value="1"/>
</dbReference>
<dbReference type="PANTHER" id="PTHR43669:SF15">
    <property type="entry name" value="OXIDOREDUCTASE, SHORT-CHAIN DEHYDROGENASE_REDUCTASE FAMILY (AFU_ORTHOLOGUE AFUA_1G01330)"/>
    <property type="match status" value="1"/>
</dbReference>
<dbReference type="AlphaFoldDB" id="A0A1Z1C4B9"/>
<dbReference type="InterPro" id="IPR020904">
    <property type="entry name" value="Sc_DH/Rdtase_CS"/>
</dbReference>
<dbReference type="PANTHER" id="PTHR43669">
    <property type="entry name" value="5-KETO-D-GLUCONATE 5-REDUCTASE"/>
    <property type="match status" value="1"/>
</dbReference>
<dbReference type="InterPro" id="IPR036291">
    <property type="entry name" value="NAD(P)-bd_dom_sf"/>
</dbReference>
<dbReference type="SUPFAM" id="SSF51735">
    <property type="entry name" value="NAD(P)-binding Rossmann-fold domains"/>
    <property type="match status" value="1"/>
</dbReference>
<dbReference type="EMBL" id="MG777499">
    <property type="protein sequence ID" value="AUW31234.1"/>
    <property type="molecule type" value="Genomic_DNA"/>
</dbReference>
<accession>A0A1Z1C4B9</accession>
<keyword evidence="3" id="KW-0560">Oxidoreductase</keyword>
<reference evidence="4" key="1">
    <citation type="submission" date="2016-05" db="EMBL/GenBank/DDBJ databases">
        <title>Lichen genome sequencing reveals its rich biosynthetic potential.</title>
        <authorList>
            <person name="Bertrand R.L."/>
            <person name="Abdel-Hameed M."/>
            <person name="Sorensen J.L."/>
        </authorList>
    </citation>
    <scope>NUCLEOTIDE SEQUENCE</scope>
</reference>
<keyword evidence="2" id="KW-0521">NADP</keyword>